<organism evidence="2 3">
    <name type="scientific">Caenorhabditis auriculariae</name>
    <dbReference type="NCBI Taxonomy" id="2777116"/>
    <lineage>
        <taxon>Eukaryota</taxon>
        <taxon>Metazoa</taxon>
        <taxon>Ecdysozoa</taxon>
        <taxon>Nematoda</taxon>
        <taxon>Chromadorea</taxon>
        <taxon>Rhabditida</taxon>
        <taxon>Rhabditina</taxon>
        <taxon>Rhabditomorpha</taxon>
        <taxon>Rhabditoidea</taxon>
        <taxon>Rhabditidae</taxon>
        <taxon>Peloderinae</taxon>
        <taxon>Caenorhabditis</taxon>
    </lineage>
</organism>
<reference evidence="2" key="1">
    <citation type="submission" date="2020-10" db="EMBL/GenBank/DDBJ databases">
        <authorList>
            <person name="Kikuchi T."/>
        </authorList>
    </citation>
    <scope>NUCLEOTIDE SEQUENCE</scope>
    <source>
        <strain evidence="2">NKZ352</strain>
    </source>
</reference>
<dbReference type="PANTHER" id="PTHR32026">
    <property type="entry name" value="METHYLTRANSFERASE-LIKE PROTEIN 24"/>
    <property type="match status" value="1"/>
</dbReference>
<name>A0A8S1HJX6_9PELO</name>
<dbReference type="PANTHER" id="PTHR32026:SF27">
    <property type="entry name" value="METHYLTRANSFERASE FKBM DOMAIN-CONTAINING PROTEIN-RELATED"/>
    <property type="match status" value="1"/>
</dbReference>
<sequence>MSSKIKYATLITFSILFVLAVIAAIFWDITSEEKGQQITVKVHQKETAVQELHPWLSEIRNFYGAQAVHRNNVLKKMTNDSDFGHFLNTLVPEVYCLKKVRIGFTWESNEKWMCNPWKVPADCLIVSADLSDAKFELHLQQVTHSRCRLLGISKMQPHEWYVSQYKELNGTIKIAEISQKTEKEKGKFTLADLVGETKMNEVEVLKMELDGAEHSVLEPFFEKNTLFVR</sequence>
<keyword evidence="3" id="KW-1185">Reference proteome</keyword>
<dbReference type="Pfam" id="PF13383">
    <property type="entry name" value="Methyltransf_22"/>
    <property type="match status" value="1"/>
</dbReference>
<evidence type="ECO:0000259" key="1">
    <source>
        <dbReference type="Pfam" id="PF13383"/>
    </source>
</evidence>
<evidence type="ECO:0000313" key="2">
    <source>
        <dbReference type="EMBL" id="CAD6196800.1"/>
    </source>
</evidence>
<feature type="domain" description="Methyltransferase" evidence="1">
    <location>
        <begin position="77"/>
        <end position="149"/>
    </location>
</feature>
<dbReference type="AlphaFoldDB" id="A0A8S1HJX6"/>
<dbReference type="EMBL" id="CAJGYM010000079">
    <property type="protein sequence ID" value="CAD6196800.1"/>
    <property type="molecule type" value="Genomic_DNA"/>
</dbReference>
<evidence type="ECO:0000313" key="3">
    <source>
        <dbReference type="Proteomes" id="UP000835052"/>
    </source>
</evidence>
<proteinExistence type="predicted"/>
<protein>
    <recommendedName>
        <fullName evidence="1">Methyltransferase domain-containing protein</fullName>
    </recommendedName>
</protein>
<dbReference type="InterPro" id="IPR025714">
    <property type="entry name" value="Methyltranfer_dom"/>
</dbReference>
<gene>
    <name evidence="2" type="ORF">CAUJ_LOCUS12712</name>
</gene>
<comment type="caution">
    <text evidence="2">The sequence shown here is derived from an EMBL/GenBank/DDBJ whole genome shotgun (WGS) entry which is preliminary data.</text>
</comment>
<dbReference type="InterPro" id="IPR026913">
    <property type="entry name" value="METTL24"/>
</dbReference>
<accession>A0A8S1HJX6</accession>
<dbReference type="Proteomes" id="UP000835052">
    <property type="component" value="Unassembled WGS sequence"/>
</dbReference>